<name>A0ABM6YR70_9VIBR</name>
<dbReference type="RefSeq" id="WP_128810062.1">
    <property type="nucleotide sequence ID" value="NZ_CP032093.1"/>
</dbReference>
<keyword evidence="2" id="KW-1185">Reference proteome</keyword>
<protein>
    <submittedName>
        <fullName evidence="1">Uncharacterized protein</fullName>
    </submittedName>
</protein>
<evidence type="ECO:0000313" key="1">
    <source>
        <dbReference type="EMBL" id="AXY00196.1"/>
    </source>
</evidence>
<dbReference type="Proteomes" id="UP000262832">
    <property type="component" value="Chromosome I"/>
</dbReference>
<dbReference type="EMBL" id="CP032093">
    <property type="protein sequence ID" value="AXY00196.1"/>
    <property type="molecule type" value="Genomic_DNA"/>
</dbReference>
<proteinExistence type="predicted"/>
<accession>A0ABM6YR70</accession>
<gene>
    <name evidence="1" type="ORF">D1115_01985</name>
</gene>
<organism evidence="1 2">
    <name type="scientific">Vibrio alfacsensis</name>
    <dbReference type="NCBI Taxonomy" id="1074311"/>
    <lineage>
        <taxon>Bacteria</taxon>
        <taxon>Pseudomonadati</taxon>
        <taxon>Pseudomonadota</taxon>
        <taxon>Gammaproteobacteria</taxon>
        <taxon>Vibrionales</taxon>
        <taxon>Vibrionaceae</taxon>
        <taxon>Vibrio</taxon>
    </lineage>
</organism>
<sequence>MASHYSCKKNGCNETEQNDGIEINFSNFGLSGGFTEKPGVLVQAQTTNNKAVGTSEHWATALARDVTLTSTVIALDKSEVYKTYRDKKLDVSFNPVSEPEVVAFVAGQGEGFKDGLKFWLGYGVTEYTLNKDDPVISPVLDGCKVYTDFPEGVVFDEPPVLVANKNSRKGNNGGWLRRCDVRTSSVALINEEDMQRDKERGHTDEQVGWFMFEKANPNPICSVFTSPLQTWVEYDDQGNIIGGNGTLSIQNATVQIIGTKRNSSGERLVGFEQKNISVANPQTMKACDGQACIGDDGMRQPKEALGAFLGGTNSLNLAGYTGYTQSKELSGSAEYKSVNIQEGGTLILKNGTYWFESISMRGKSAIVVPEGEEVVIHTKKLYMTNTSFIGTVSTAVMQSNIDKKPEVYRSSSFEVVKNGGWFADDSYLRINVHKDSSLNGSAPFKMDSNAIFIGMVYNESNTYLTSYVQFYGALTTKDIKLDSHSQIIRSSGCLESVNNYELDISPRTQLALMCGDDAPKFDILTQNGSVGESLKVNVSIPDTDGVEFKLEALVGSGNICSITSGRDSCTFTSNSNGELTISAKVDNFDANLAKTHYQLKAMLLEDTDNSKVSILVLSLINLISSLAIKINGITLLFQ</sequence>
<evidence type="ECO:0000313" key="2">
    <source>
        <dbReference type="Proteomes" id="UP000262832"/>
    </source>
</evidence>
<reference evidence="1 2" key="1">
    <citation type="submission" date="2018-08" db="EMBL/GenBank/DDBJ databases">
        <title>Genomic taxonomy of the Vibrionaceae family.</title>
        <authorList>
            <person name="Gomez-Gil B."/>
            <person name="Tanaka M."/>
            <person name="Sawabe T."/>
            <person name="Enciso-Ibarra K."/>
        </authorList>
    </citation>
    <scope>NUCLEOTIDE SEQUENCE [LARGE SCALE GENOMIC DNA]</scope>
    <source>
        <strain evidence="1 2">CAIM 1831</strain>
    </source>
</reference>